<name>A0A1L3MUX9_9BACI</name>
<evidence type="ECO:0000256" key="1">
    <source>
        <dbReference type="SAM" id="Phobius"/>
    </source>
</evidence>
<evidence type="ECO:0000259" key="2">
    <source>
        <dbReference type="Pfam" id="PF13386"/>
    </source>
</evidence>
<keyword evidence="1" id="KW-0812">Transmembrane</keyword>
<sequence>MYIFISKISSWLSQPFFNMANVLEGFPIVFAFVLGIVGALAPCQFVANVSAVTLYGNRSLQRKIVWKDILGFILGKIVAFSLLGILIWILGREIEQTLTMYFPWIRKLIGPLLIIVGLVMVGVIKLKGTISIVKQVQGNHLERPFASFLLGFSFSLAFCPTMFVLYFVSLIPVVLSSSYGFILPTLFAIGTVLPLIITIFFIWYLGGSGALLKKGRKFGSFIQKVAGVFMFLVGILDTITYWY</sequence>
<dbReference type="STRING" id="1547283.A9C19_16075"/>
<evidence type="ECO:0000313" key="3">
    <source>
        <dbReference type="EMBL" id="APH06136.1"/>
    </source>
</evidence>
<dbReference type="InterPro" id="IPR039447">
    <property type="entry name" value="UreH-like_TM_dom"/>
</dbReference>
<feature type="transmembrane region" description="Helical" evidence="1">
    <location>
        <begin position="181"/>
        <end position="205"/>
    </location>
</feature>
<feature type="domain" description="Urease accessory protein UreH-like transmembrane" evidence="2">
    <location>
        <begin position="31"/>
        <end position="236"/>
    </location>
</feature>
<keyword evidence="1" id="KW-0472">Membrane</keyword>
<evidence type="ECO:0000313" key="4">
    <source>
        <dbReference type="Proteomes" id="UP000181936"/>
    </source>
</evidence>
<keyword evidence="1" id="KW-1133">Transmembrane helix</keyword>
<feature type="transmembrane region" description="Helical" evidence="1">
    <location>
        <begin position="145"/>
        <end position="175"/>
    </location>
</feature>
<proteinExistence type="predicted"/>
<dbReference type="InterPro" id="IPR051790">
    <property type="entry name" value="Cytochrome_c-biogenesis_DsbD"/>
</dbReference>
<dbReference type="Proteomes" id="UP000181936">
    <property type="component" value="Chromosome"/>
</dbReference>
<dbReference type="RefSeq" id="WP_072580938.1">
    <property type="nucleotide sequence ID" value="NZ_CP016020.1"/>
</dbReference>
<organism evidence="3 4">
    <name type="scientific">Bacillus weihaiensis</name>
    <dbReference type="NCBI Taxonomy" id="1547283"/>
    <lineage>
        <taxon>Bacteria</taxon>
        <taxon>Bacillati</taxon>
        <taxon>Bacillota</taxon>
        <taxon>Bacilli</taxon>
        <taxon>Bacillales</taxon>
        <taxon>Bacillaceae</taxon>
        <taxon>Bacillus</taxon>
    </lineage>
</organism>
<dbReference type="PANTHER" id="PTHR31272:SF4">
    <property type="entry name" value="CYTOCHROME C-TYPE BIOGENESIS PROTEIN HI_1454-RELATED"/>
    <property type="match status" value="1"/>
</dbReference>
<dbReference type="OrthoDB" id="43562at2"/>
<accession>A0A1L3MUX9</accession>
<keyword evidence="4" id="KW-1185">Reference proteome</keyword>
<feature type="transmembrane region" description="Helical" evidence="1">
    <location>
        <begin position="103"/>
        <end position="124"/>
    </location>
</feature>
<dbReference type="Pfam" id="PF13386">
    <property type="entry name" value="DsbD_2"/>
    <property type="match status" value="1"/>
</dbReference>
<dbReference type="KEGG" id="bwh:A9C19_16075"/>
<feature type="transmembrane region" description="Helical" evidence="1">
    <location>
        <begin position="28"/>
        <end position="57"/>
    </location>
</feature>
<dbReference type="PANTHER" id="PTHR31272">
    <property type="entry name" value="CYTOCHROME C-TYPE BIOGENESIS PROTEIN HI_1454-RELATED"/>
    <property type="match status" value="1"/>
</dbReference>
<protein>
    <submittedName>
        <fullName evidence="3">Cytochrome C biosynthesis protein</fullName>
    </submittedName>
</protein>
<feature type="transmembrane region" description="Helical" evidence="1">
    <location>
        <begin position="69"/>
        <end position="91"/>
    </location>
</feature>
<reference evidence="3 4" key="1">
    <citation type="journal article" date="2016" name="Sci. Rep.">
        <title>Complete genome sequence and transcriptomic analysis of a novel marine strain Bacillus weihaiensis reveals the mechanism of brown algae degradation.</title>
        <authorList>
            <person name="Zhu Y."/>
            <person name="Chen P."/>
            <person name="Bao Y."/>
            <person name="Men Y."/>
            <person name="Zeng Y."/>
            <person name="Yang J."/>
            <person name="Sun J."/>
            <person name="Sun Y."/>
        </authorList>
    </citation>
    <scope>NUCLEOTIDE SEQUENCE [LARGE SCALE GENOMIC DNA]</scope>
    <source>
        <strain evidence="3 4">Alg07</strain>
    </source>
</reference>
<dbReference type="AlphaFoldDB" id="A0A1L3MUX9"/>
<gene>
    <name evidence="3" type="ORF">A9C19_16075</name>
</gene>
<dbReference type="EMBL" id="CP016020">
    <property type="protein sequence ID" value="APH06136.1"/>
    <property type="molecule type" value="Genomic_DNA"/>
</dbReference>
<feature type="transmembrane region" description="Helical" evidence="1">
    <location>
        <begin position="225"/>
        <end position="242"/>
    </location>
</feature>